<comment type="function">
    <text evidence="3">May be involved in regulating transcriptional activation of cardiac genes during the aging process. May play a role in biosynthesis and/or processing of SLC2A4 in adipose cells.</text>
</comment>
<evidence type="ECO:0000256" key="1">
    <source>
        <dbReference type="ARBA" id="ARBA00013459"/>
    </source>
</evidence>
<evidence type="ECO:0000256" key="2">
    <source>
        <dbReference type="ARBA" id="ARBA00023054"/>
    </source>
</evidence>
<feature type="compositionally biased region" description="Polar residues" evidence="5">
    <location>
        <begin position="460"/>
        <end position="471"/>
    </location>
</feature>
<accession>A0A8X6TTZ4</accession>
<feature type="compositionally biased region" description="Basic and acidic residues" evidence="5">
    <location>
        <begin position="375"/>
        <end position="390"/>
    </location>
</feature>
<feature type="compositionally biased region" description="Basic and acidic residues" evidence="5">
    <location>
        <begin position="473"/>
        <end position="483"/>
    </location>
</feature>
<dbReference type="PANTHER" id="PTHR23325">
    <property type="entry name" value="SERUM RESPONSE FACTOR-BINDING"/>
    <property type="match status" value="1"/>
</dbReference>
<evidence type="ECO:0000256" key="3">
    <source>
        <dbReference type="ARBA" id="ARBA00025646"/>
    </source>
</evidence>
<dbReference type="GO" id="GO:0030686">
    <property type="term" value="C:90S preribosome"/>
    <property type="evidence" value="ECO:0007669"/>
    <property type="project" value="TreeGrafter"/>
</dbReference>
<feature type="domain" description="Bud22" evidence="6">
    <location>
        <begin position="454"/>
        <end position="507"/>
    </location>
</feature>
<evidence type="ECO:0000259" key="6">
    <source>
        <dbReference type="Pfam" id="PF09073"/>
    </source>
</evidence>
<comment type="caution">
    <text evidence="7">The sequence shown here is derived from an EMBL/GenBank/DDBJ whole genome shotgun (WGS) entry which is preliminary data.</text>
</comment>
<evidence type="ECO:0000256" key="4">
    <source>
        <dbReference type="ARBA" id="ARBA00033254"/>
    </source>
</evidence>
<dbReference type="Pfam" id="PF09073">
    <property type="entry name" value="BUD22"/>
    <property type="match status" value="1"/>
</dbReference>
<protein>
    <recommendedName>
        <fullName evidence="1">Serum response factor-binding protein 1</fullName>
    </recommendedName>
    <alternativeName>
        <fullName evidence="4">SRF-dependent transcription regulation-associated protein</fullName>
    </alternativeName>
</protein>
<feature type="compositionally biased region" description="Basic and acidic residues" evidence="5">
    <location>
        <begin position="256"/>
        <end position="277"/>
    </location>
</feature>
<feature type="compositionally biased region" description="Basic and acidic residues" evidence="5">
    <location>
        <begin position="356"/>
        <end position="365"/>
    </location>
</feature>
<evidence type="ECO:0000256" key="5">
    <source>
        <dbReference type="SAM" id="MobiDB-lite"/>
    </source>
</evidence>
<dbReference type="Proteomes" id="UP000887013">
    <property type="component" value="Unassembled WGS sequence"/>
</dbReference>
<reference evidence="7" key="1">
    <citation type="submission" date="2020-08" db="EMBL/GenBank/DDBJ databases">
        <title>Multicomponent nature underlies the extraordinary mechanical properties of spider dragline silk.</title>
        <authorList>
            <person name="Kono N."/>
            <person name="Nakamura H."/>
            <person name="Mori M."/>
            <person name="Yoshida Y."/>
            <person name="Ohtoshi R."/>
            <person name="Malay A.D."/>
            <person name="Moran D.A.P."/>
            <person name="Tomita M."/>
            <person name="Numata K."/>
            <person name="Arakawa K."/>
        </authorList>
    </citation>
    <scope>NUCLEOTIDE SEQUENCE</scope>
</reference>
<feature type="region of interest" description="Disordered" evidence="5">
    <location>
        <begin position="254"/>
        <end position="314"/>
    </location>
</feature>
<keyword evidence="2" id="KW-0175">Coiled coil</keyword>
<feature type="region of interest" description="Disordered" evidence="5">
    <location>
        <begin position="447"/>
        <end position="483"/>
    </location>
</feature>
<dbReference type="EMBL" id="BMAW01066692">
    <property type="protein sequence ID" value="GFT55989.1"/>
    <property type="molecule type" value="Genomic_DNA"/>
</dbReference>
<organism evidence="7 8">
    <name type="scientific">Nephila pilipes</name>
    <name type="common">Giant wood spider</name>
    <name type="synonym">Nephila maculata</name>
    <dbReference type="NCBI Taxonomy" id="299642"/>
    <lineage>
        <taxon>Eukaryota</taxon>
        <taxon>Metazoa</taxon>
        <taxon>Ecdysozoa</taxon>
        <taxon>Arthropoda</taxon>
        <taxon>Chelicerata</taxon>
        <taxon>Arachnida</taxon>
        <taxon>Araneae</taxon>
        <taxon>Araneomorphae</taxon>
        <taxon>Entelegynae</taxon>
        <taxon>Araneoidea</taxon>
        <taxon>Nephilidae</taxon>
        <taxon>Nephila</taxon>
    </lineage>
</organism>
<evidence type="ECO:0000313" key="8">
    <source>
        <dbReference type="Proteomes" id="UP000887013"/>
    </source>
</evidence>
<sequence>MDKCKVNQEVVLMRKFVKQARIHVINKCTKQKRILERQKGNAEQPEKSKRKLERLLLEINILKKIKPDLVSRMALLKEKDWEAVLKEKNIPLEERCFAMLAIHPSVQAAVEKFYSENEKLLPKIAFLMQDWEQKSQRANEIRKYIKNKQVINKEVKKNENSQSIQSRLRTLSMINSKELWNLNKTSPANANSDLFSKNCTLLEKDELKHLNLNISENNVSQEDLEIKNDIHETSGNQKKCQSKISENFSNNLQPIEVKKTSDNEMFSNDDHQSEKDSVSMSDEDLPNLHDTVSPTKNLNLNTDYPSFKPKPDTNSKLKAVTILNLNELQDLDEITIENSNTDMDEETDEHSKKQKKDPFFLREGEISSENDDDKDERQDNRKQNFSTFEKKPFNNFSARYSKNIFHRSNNEFHQNKKFKPFTTDKETHDDIQRNKYDSIVLNKNLKGKAFIQNPHKDSKNSYPSKHNSNGSGKKAEMDDKPLHPSWEAKRKLKEAANAKFQGKRIVF</sequence>
<dbReference type="InterPro" id="IPR015158">
    <property type="entry name" value="Bud22_dom"/>
</dbReference>
<dbReference type="InterPro" id="IPR037393">
    <property type="entry name" value="Bud22/SRFB1"/>
</dbReference>
<dbReference type="GO" id="GO:0030490">
    <property type="term" value="P:maturation of SSU-rRNA"/>
    <property type="evidence" value="ECO:0007669"/>
    <property type="project" value="TreeGrafter"/>
</dbReference>
<feature type="region of interest" description="Disordered" evidence="5">
    <location>
        <begin position="340"/>
        <end position="390"/>
    </location>
</feature>
<feature type="compositionally biased region" description="Polar residues" evidence="5">
    <location>
        <begin position="290"/>
        <end position="304"/>
    </location>
</feature>
<dbReference type="OrthoDB" id="3364872at2759"/>
<dbReference type="PANTHER" id="PTHR23325:SF1">
    <property type="entry name" value="SERUM RESPONSE FACTOR-BINDING PROTEIN 1"/>
    <property type="match status" value="1"/>
</dbReference>
<gene>
    <name evidence="7" type="primary">AVEN_185477_1</name>
    <name evidence="7" type="ORF">NPIL_636531</name>
</gene>
<keyword evidence="8" id="KW-1185">Reference proteome</keyword>
<dbReference type="GO" id="GO:0005634">
    <property type="term" value="C:nucleus"/>
    <property type="evidence" value="ECO:0007669"/>
    <property type="project" value="TreeGrafter"/>
</dbReference>
<name>A0A8X6TTZ4_NEPPI</name>
<evidence type="ECO:0000313" key="7">
    <source>
        <dbReference type="EMBL" id="GFT55989.1"/>
    </source>
</evidence>
<dbReference type="AlphaFoldDB" id="A0A8X6TTZ4"/>
<proteinExistence type="predicted"/>